<accession>A0A0A9BBY2</accession>
<reference evidence="2" key="1">
    <citation type="submission" date="2014-09" db="EMBL/GenBank/DDBJ databases">
        <authorList>
            <person name="Magalhaes I.L.F."/>
            <person name="Oliveira U."/>
            <person name="Santos F.R."/>
            <person name="Vidigal T.H.D.A."/>
            <person name="Brescovit A.D."/>
            <person name="Santos A.J."/>
        </authorList>
    </citation>
    <scope>NUCLEOTIDE SEQUENCE</scope>
    <source>
        <tissue evidence="2">Shoot tissue taken approximately 20 cm above the soil surface</tissue>
    </source>
</reference>
<sequence length="36" mass="3901">MEALTTHCNLLFLLACLLTELVLPTVSCGDTHIVQS</sequence>
<evidence type="ECO:0000256" key="1">
    <source>
        <dbReference type="SAM" id="SignalP"/>
    </source>
</evidence>
<feature type="signal peptide" evidence="1">
    <location>
        <begin position="1"/>
        <end position="28"/>
    </location>
</feature>
<reference evidence="2" key="2">
    <citation type="journal article" date="2015" name="Data Brief">
        <title>Shoot transcriptome of the giant reed, Arundo donax.</title>
        <authorList>
            <person name="Barrero R.A."/>
            <person name="Guerrero F.D."/>
            <person name="Moolhuijzen P."/>
            <person name="Goolsby J.A."/>
            <person name="Tidwell J."/>
            <person name="Bellgard S.E."/>
            <person name="Bellgard M.I."/>
        </authorList>
    </citation>
    <scope>NUCLEOTIDE SEQUENCE</scope>
    <source>
        <tissue evidence="2">Shoot tissue taken approximately 20 cm above the soil surface</tissue>
    </source>
</reference>
<proteinExistence type="predicted"/>
<name>A0A0A9BBY2_ARUDO</name>
<organism evidence="2">
    <name type="scientific">Arundo donax</name>
    <name type="common">Giant reed</name>
    <name type="synonym">Donax arundinaceus</name>
    <dbReference type="NCBI Taxonomy" id="35708"/>
    <lineage>
        <taxon>Eukaryota</taxon>
        <taxon>Viridiplantae</taxon>
        <taxon>Streptophyta</taxon>
        <taxon>Embryophyta</taxon>
        <taxon>Tracheophyta</taxon>
        <taxon>Spermatophyta</taxon>
        <taxon>Magnoliopsida</taxon>
        <taxon>Liliopsida</taxon>
        <taxon>Poales</taxon>
        <taxon>Poaceae</taxon>
        <taxon>PACMAD clade</taxon>
        <taxon>Arundinoideae</taxon>
        <taxon>Arundineae</taxon>
        <taxon>Arundo</taxon>
    </lineage>
</organism>
<protein>
    <submittedName>
        <fullName evidence="2">Uncharacterized protein</fullName>
    </submittedName>
</protein>
<feature type="chain" id="PRO_5002042852" evidence="1">
    <location>
        <begin position="29"/>
        <end position="36"/>
    </location>
</feature>
<dbReference type="EMBL" id="GBRH01238257">
    <property type="protein sequence ID" value="JAD59638.1"/>
    <property type="molecule type" value="Transcribed_RNA"/>
</dbReference>
<keyword evidence="1" id="KW-0732">Signal</keyword>
<evidence type="ECO:0000313" key="2">
    <source>
        <dbReference type="EMBL" id="JAD59638.1"/>
    </source>
</evidence>
<dbReference type="AlphaFoldDB" id="A0A0A9BBY2"/>